<proteinExistence type="predicted"/>
<accession>A0AAW0CU03</accession>
<reference evidence="1 2" key="1">
    <citation type="journal article" date="2024" name="J Genomics">
        <title>Draft genome sequencing and assembly of Favolaschia claudopus CIRM-BRFM 2984 isolated from oak limbs.</title>
        <authorList>
            <person name="Navarro D."/>
            <person name="Drula E."/>
            <person name="Chaduli D."/>
            <person name="Cazenave R."/>
            <person name="Ahrendt S."/>
            <person name="Wang J."/>
            <person name="Lipzen A."/>
            <person name="Daum C."/>
            <person name="Barry K."/>
            <person name="Grigoriev I.V."/>
            <person name="Favel A."/>
            <person name="Rosso M.N."/>
            <person name="Martin F."/>
        </authorList>
    </citation>
    <scope>NUCLEOTIDE SEQUENCE [LARGE SCALE GENOMIC DNA]</scope>
    <source>
        <strain evidence="1 2">CIRM-BRFM 2984</strain>
    </source>
</reference>
<protein>
    <submittedName>
        <fullName evidence="1">Uncharacterized protein</fullName>
    </submittedName>
</protein>
<dbReference type="AlphaFoldDB" id="A0AAW0CU03"/>
<dbReference type="Proteomes" id="UP001362999">
    <property type="component" value="Unassembled WGS sequence"/>
</dbReference>
<evidence type="ECO:0000313" key="1">
    <source>
        <dbReference type="EMBL" id="KAK7043390.1"/>
    </source>
</evidence>
<name>A0AAW0CU03_9AGAR</name>
<organism evidence="1 2">
    <name type="scientific">Favolaschia claudopus</name>
    <dbReference type="NCBI Taxonomy" id="2862362"/>
    <lineage>
        <taxon>Eukaryota</taxon>
        <taxon>Fungi</taxon>
        <taxon>Dikarya</taxon>
        <taxon>Basidiomycota</taxon>
        <taxon>Agaricomycotina</taxon>
        <taxon>Agaricomycetes</taxon>
        <taxon>Agaricomycetidae</taxon>
        <taxon>Agaricales</taxon>
        <taxon>Marasmiineae</taxon>
        <taxon>Mycenaceae</taxon>
        <taxon>Favolaschia</taxon>
    </lineage>
</organism>
<comment type="caution">
    <text evidence="1">The sequence shown here is derived from an EMBL/GenBank/DDBJ whole genome shotgun (WGS) entry which is preliminary data.</text>
</comment>
<evidence type="ECO:0000313" key="2">
    <source>
        <dbReference type="Proteomes" id="UP001362999"/>
    </source>
</evidence>
<keyword evidence="2" id="KW-1185">Reference proteome</keyword>
<gene>
    <name evidence="1" type="ORF">R3P38DRAFT_3177708</name>
</gene>
<sequence length="257" mass="28366">MSLHYRFCAGYIDTAAAKADVDLSNYMIKICWVGGKRVFNETANSPPIRLLVGVSYAIGSLGLEYGVSSLVTILHIRRLQTTPQDALLHSQAENETGTMGLNLKEPAHGLGIPHLLLWLTTPRLSPLSFRNLSHARVSAYPFERKWSMPICLRCISTPRPPHDIQRLLTVPVEHLSFFTRPPPIHAMRTRVPPGLALSCPTTTSTYVPTASDSPTSHCDDEDDALPLGHTRLFPPTHSSDHRHAAPPLLMNSLIGME</sequence>
<dbReference type="EMBL" id="JAWWNJ010000012">
    <property type="protein sequence ID" value="KAK7043390.1"/>
    <property type="molecule type" value="Genomic_DNA"/>
</dbReference>